<proteinExistence type="predicted"/>
<dbReference type="OMA" id="ERNWRRV"/>
<feature type="transmembrane region" description="Helical" evidence="1">
    <location>
        <begin position="90"/>
        <end position="110"/>
    </location>
</feature>
<name>A0A2K3D7M5_CHLRE</name>
<dbReference type="ExpressionAtlas" id="A0A2K3D7M5">
    <property type="expression patterns" value="differential"/>
</dbReference>
<dbReference type="InParanoid" id="A0A2K3D7M5"/>
<keyword evidence="1" id="KW-0472">Membrane</keyword>
<dbReference type="GeneID" id="5724350"/>
<dbReference type="OrthoDB" id="539843at2759"/>
<reference evidence="2 3" key="1">
    <citation type="journal article" date="2007" name="Science">
        <title>The Chlamydomonas genome reveals the evolution of key animal and plant functions.</title>
        <authorList>
            <person name="Merchant S.S."/>
            <person name="Prochnik S.E."/>
            <person name="Vallon O."/>
            <person name="Harris E.H."/>
            <person name="Karpowicz S.J."/>
            <person name="Witman G.B."/>
            <person name="Terry A."/>
            <person name="Salamov A."/>
            <person name="Fritz-Laylin L.K."/>
            <person name="Marechal-Drouard L."/>
            <person name="Marshall W.F."/>
            <person name="Qu L.H."/>
            <person name="Nelson D.R."/>
            <person name="Sanderfoot A.A."/>
            <person name="Spalding M.H."/>
            <person name="Kapitonov V.V."/>
            <person name="Ren Q."/>
            <person name="Ferris P."/>
            <person name="Lindquist E."/>
            <person name="Shapiro H."/>
            <person name="Lucas S.M."/>
            <person name="Grimwood J."/>
            <person name="Schmutz J."/>
            <person name="Cardol P."/>
            <person name="Cerutti H."/>
            <person name="Chanfreau G."/>
            <person name="Chen C.L."/>
            <person name="Cognat V."/>
            <person name="Croft M.T."/>
            <person name="Dent R."/>
            <person name="Dutcher S."/>
            <person name="Fernandez E."/>
            <person name="Fukuzawa H."/>
            <person name="Gonzalez-Ballester D."/>
            <person name="Gonzalez-Halphen D."/>
            <person name="Hallmann A."/>
            <person name="Hanikenne M."/>
            <person name="Hippler M."/>
            <person name="Inwood W."/>
            <person name="Jabbari K."/>
            <person name="Kalanon M."/>
            <person name="Kuras R."/>
            <person name="Lefebvre P.A."/>
            <person name="Lemaire S.D."/>
            <person name="Lobanov A.V."/>
            <person name="Lohr M."/>
            <person name="Manuell A."/>
            <person name="Meier I."/>
            <person name="Mets L."/>
            <person name="Mittag M."/>
            <person name="Mittelmeier T."/>
            <person name="Moroney J.V."/>
            <person name="Moseley J."/>
            <person name="Napoli C."/>
            <person name="Nedelcu A.M."/>
            <person name="Niyogi K."/>
            <person name="Novoselov S.V."/>
            <person name="Paulsen I.T."/>
            <person name="Pazour G."/>
            <person name="Purton S."/>
            <person name="Ral J.P."/>
            <person name="Riano-Pachon D.M."/>
            <person name="Riekhof W."/>
            <person name="Rymarquis L."/>
            <person name="Schroda M."/>
            <person name="Stern D."/>
            <person name="Umen J."/>
            <person name="Willows R."/>
            <person name="Wilson N."/>
            <person name="Zimmer S.L."/>
            <person name="Allmer J."/>
            <person name="Balk J."/>
            <person name="Bisova K."/>
            <person name="Chen C.J."/>
            <person name="Elias M."/>
            <person name="Gendler K."/>
            <person name="Hauser C."/>
            <person name="Lamb M.R."/>
            <person name="Ledford H."/>
            <person name="Long J.C."/>
            <person name="Minagawa J."/>
            <person name="Page M.D."/>
            <person name="Pan J."/>
            <person name="Pootakham W."/>
            <person name="Roje S."/>
            <person name="Rose A."/>
            <person name="Stahlberg E."/>
            <person name="Terauchi A.M."/>
            <person name="Yang P."/>
            <person name="Ball S."/>
            <person name="Bowler C."/>
            <person name="Dieckmann C.L."/>
            <person name="Gladyshev V.N."/>
            <person name="Green P."/>
            <person name="Jorgensen R."/>
            <person name="Mayfield S."/>
            <person name="Mueller-Roeber B."/>
            <person name="Rajamani S."/>
            <person name="Sayre R.T."/>
            <person name="Brokstein P."/>
            <person name="Dubchak I."/>
            <person name="Goodstein D."/>
            <person name="Hornick L."/>
            <person name="Huang Y.W."/>
            <person name="Jhaveri J."/>
            <person name="Luo Y."/>
            <person name="Martinez D."/>
            <person name="Ngau W.C."/>
            <person name="Otillar B."/>
            <person name="Poliakov A."/>
            <person name="Porter A."/>
            <person name="Szajkowski L."/>
            <person name="Werner G."/>
            <person name="Zhou K."/>
            <person name="Grigoriev I.V."/>
            <person name="Rokhsar D.S."/>
            <person name="Grossman A.R."/>
        </authorList>
    </citation>
    <scope>NUCLEOTIDE SEQUENCE [LARGE SCALE GENOMIC DNA]</scope>
    <source>
        <strain evidence="3">CC-503</strain>
    </source>
</reference>
<dbReference type="KEGG" id="cre:CHLRE_11g467667v5"/>
<dbReference type="Gramene" id="PNW76528">
    <property type="protein sequence ID" value="PNW76528"/>
    <property type="gene ID" value="CHLRE_11g467667v5"/>
</dbReference>
<sequence length="120" mass="13633">MEAGSKEAYGKLAHSWRRVASTHELQDLLRPEPDTRPHAPPVLRRRVAGVLMLLGALVLVLCYTTHAAVVLTRPERLPPFLHAFRQSSDLIFRALFAFHVTALATLMHWFSRKLFKHNSA</sequence>
<dbReference type="EMBL" id="CM008972">
    <property type="protein sequence ID" value="PNW76528.1"/>
    <property type="molecule type" value="Genomic_DNA"/>
</dbReference>
<keyword evidence="3" id="KW-1185">Reference proteome</keyword>
<protein>
    <submittedName>
        <fullName evidence="2">Uncharacterized protein</fullName>
    </submittedName>
</protein>
<keyword evidence="1" id="KW-0812">Transmembrane</keyword>
<dbReference type="Proteomes" id="UP000006906">
    <property type="component" value="Chromosome 11"/>
</dbReference>
<dbReference type="AlphaFoldDB" id="A0A2K3D7M5"/>
<gene>
    <name evidence="2" type="ORF">CHLRE_11g467667v5</name>
</gene>
<dbReference type="RefSeq" id="XP_042919417.1">
    <property type="nucleotide sequence ID" value="XM_043067419.1"/>
</dbReference>
<evidence type="ECO:0000256" key="1">
    <source>
        <dbReference type="SAM" id="Phobius"/>
    </source>
</evidence>
<feature type="transmembrane region" description="Helical" evidence="1">
    <location>
        <begin position="47"/>
        <end position="70"/>
    </location>
</feature>
<evidence type="ECO:0000313" key="3">
    <source>
        <dbReference type="Proteomes" id="UP000006906"/>
    </source>
</evidence>
<keyword evidence="1" id="KW-1133">Transmembrane helix</keyword>
<evidence type="ECO:0000313" key="2">
    <source>
        <dbReference type="EMBL" id="PNW76528.1"/>
    </source>
</evidence>
<organism evidence="2 3">
    <name type="scientific">Chlamydomonas reinhardtii</name>
    <name type="common">Chlamydomonas smithii</name>
    <dbReference type="NCBI Taxonomy" id="3055"/>
    <lineage>
        <taxon>Eukaryota</taxon>
        <taxon>Viridiplantae</taxon>
        <taxon>Chlorophyta</taxon>
        <taxon>core chlorophytes</taxon>
        <taxon>Chlorophyceae</taxon>
        <taxon>CS clade</taxon>
        <taxon>Chlamydomonadales</taxon>
        <taxon>Chlamydomonadaceae</taxon>
        <taxon>Chlamydomonas</taxon>
    </lineage>
</organism>
<accession>A0A2K3D7M5</accession>